<protein>
    <submittedName>
        <fullName evidence="1">Uncharacterized protein</fullName>
    </submittedName>
</protein>
<keyword evidence="2" id="KW-1185">Reference proteome</keyword>
<dbReference type="Proteomes" id="UP000814033">
    <property type="component" value="Unassembled WGS sequence"/>
</dbReference>
<proteinExistence type="predicted"/>
<sequence>MTAVHNTQSSFREFFLVFDPEELVEGGAATATVPAKRENKNKKKKKGEKGGDTLNSGAVVPPVSQSDVLSSTSAAPGPSSTLQSKLVSMKWKERSVVTFKWLAIITKPSCSGLDVTVFKEKQEALENGVPALEVKLDALKEQREALKIKDAAYLAELVDRVEQNGKMLSELNAALDARERRMLLDAASALLFQGYGISSPRVTAANFDDFLRESHDKLKEEHQKLLDVRALRMIYSNWGAVRESTLEGDDRTALENIHTFCQGSYPTL</sequence>
<evidence type="ECO:0000313" key="1">
    <source>
        <dbReference type="EMBL" id="KAI0038314.1"/>
    </source>
</evidence>
<evidence type="ECO:0000313" key="2">
    <source>
        <dbReference type="Proteomes" id="UP000814033"/>
    </source>
</evidence>
<accession>A0ACB8R2I4</accession>
<organism evidence="1 2">
    <name type="scientific">Auriscalpium vulgare</name>
    <dbReference type="NCBI Taxonomy" id="40419"/>
    <lineage>
        <taxon>Eukaryota</taxon>
        <taxon>Fungi</taxon>
        <taxon>Dikarya</taxon>
        <taxon>Basidiomycota</taxon>
        <taxon>Agaricomycotina</taxon>
        <taxon>Agaricomycetes</taxon>
        <taxon>Russulales</taxon>
        <taxon>Auriscalpiaceae</taxon>
        <taxon>Auriscalpium</taxon>
    </lineage>
</organism>
<gene>
    <name evidence="1" type="ORF">FA95DRAFT_1613479</name>
</gene>
<reference evidence="1" key="1">
    <citation type="submission" date="2021-02" db="EMBL/GenBank/DDBJ databases">
        <authorList>
            <consortium name="DOE Joint Genome Institute"/>
            <person name="Ahrendt S."/>
            <person name="Looney B.P."/>
            <person name="Miyauchi S."/>
            <person name="Morin E."/>
            <person name="Drula E."/>
            <person name="Courty P.E."/>
            <person name="Chicoki N."/>
            <person name="Fauchery L."/>
            <person name="Kohler A."/>
            <person name="Kuo A."/>
            <person name="Labutti K."/>
            <person name="Pangilinan J."/>
            <person name="Lipzen A."/>
            <person name="Riley R."/>
            <person name="Andreopoulos W."/>
            <person name="He G."/>
            <person name="Johnson J."/>
            <person name="Barry K.W."/>
            <person name="Grigoriev I.V."/>
            <person name="Nagy L."/>
            <person name="Hibbett D."/>
            <person name="Henrissat B."/>
            <person name="Matheny P.B."/>
            <person name="Labbe J."/>
            <person name="Martin F."/>
        </authorList>
    </citation>
    <scope>NUCLEOTIDE SEQUENCE</scope>
    <source>
        <strain evidence="1">FP105234-sp</strain>
    </source>
</reference>
<name>A0ACB8R2I4_9AGAM</name>
<reference evidence="1" key="2">
    <citation type="journal article" date="2022" name="New Phytol.">
        <title>Evolutionary transition to the ectomycorrhizal habit in the genomes of a hyperdiverse lineage of mushroom-forming fungi.</title>
        <authorList>
            <person name="Looney B."/>
            <person name="Miyauchi S."/>
            <person name="Morin E."/>
            <person name="Drula E."/>
            <person name="Courty P.E."/>
            <person name="Kohler A."/>
            <person name="Kuo A."/>
            <person name="LaButti K."/>
            <person name="Pangilinan J."/>
            <person name="Lipzen A."/>
            <person name="Riley R."/>
            <person name="Andreopoulos W."/>
            <person name="He G."/>
            <person name="Johnson J."/>
            <person name="Nolan M."/>
            <person name="Tritt A."/>
            <person name="Barry K.W."/>
            <person name="Grigoriev I.V."/>
            <person name="Nagy L.G."/>
            <person name="Hibbett D."/>
            <person name="Henrissat B."/>
            <person name="Matheny P.B."/>
            <person name="Labbe J."/>
            <person name="Martin F.M."/>
        </authorList>
    </citation>
    <scope>NUCLEOTIDE SEQUENCE</scope>
    <source>
        <strain evidence="1">FP105234-sp</strain>
    </source>
</reference>
<dbReference type="EMBL" id="MU276532">
    <property type="protein sequence ID" value="KAI0038314.1"/>
    <property type="molecule type" value="Genomic_DNA"/>
</dbReference>
<comment type="caution">
    <text evidence="1">The sequence shown here is derived from an EMBL/GenBank/DDBJ whole genome shotgun (WGS) entry which is preliminary data.</text>
</comment>